<evidence type="ECO:0000256" key="2">
    <source>
        <dbReference type="SAM" id="Phobius"/>
    </source>
</evidence>
<feature type="compositionally biased region" description="Polar residues" evidence="1">
    <location>
        <begin position="94"/>
        <end position="104"/>
    </location>
</feature>
<evidence type="ECO:0000313" key="3">
    <source>
        <dbReference type="EMBL" id="OGN08587.1"/>
    </source>
</evidence>
<feature type="compositionally biased region" description="Low complexity" evidence="1">
    <location>
        <begin position="76"/>
        <end position="93"/>
    </location>
</feature>
<feature type="compositionally biased region" description="Low complexity" evidence="1">
    <location>
        <begin position="59"/>
        <end position="69"/>
    </location>
</feature>
<sequence>MNQKGFAPLILILVIVGALTAIGGGTWYYQQPAKTNIKSAPETEVIPESFSAPVEQPKQQAPTIPAPTITQPPSPKAALKPSPTTVPMPSTSPQAVTPPTTLSKTCARPFSPKLGSVPYYTGPLFDAHFHMPSSRGLAEMMSQKHGGETTSDPVLGKDVTLEEILCFFNKEEVKGAIGFYALDPTSLGDTLEVARNIKEESLGSIALFLMPITLDAEKLDSLHQSNAGLFKGYGELGFYDVWLKPLTPSDPKLFNIYKVAKKHGLIVMMHPDAGQKSNIETALQNNPGVNFLLHGFQAENYIADLIDRYPNVYFSIDSAVLYPMMGLFMSGPKEVFISRFEQEFDSMLSQNISKWKGTIERYPNRFMWGTDRGVKWHYNEEISILFEEFARAFIARLDLSVQENYAYKNAEGLLQKR</sequence>
<keyword evidence="2" id="KW-0472">Membrane</keyword>
<dbReference type="AlphaFoldDB" id="A0A1F8F603"/>
<keyword evidence="2" id="KW-1133">Transmembrane helix</keyword>
<feature type="region of interest" description="Disordered" evidence="1">
    <location>
        <begin position="49"/>
        <end position="104"/>
    </location>
</feature>
<dbReference type="InterPro" id="IPR032466">
    <property type="entry name" value="Metal_Hydrolase"/>
</dbReference>
<feature type="transmembrane region" description="Helical" evidence="2">
    <location>
        <begin position="6"/>
        <end position="29"/>
    </location>
</feature>
<gene>
    <name evidence="3" type="ORF">A2750_03355</name>
</gene>
<keyword evidence="2" id="KW-0812">Transmembrane</keyword>
<evidence type="ECO:0000256" key="1">
    <source>
        <dbReference type="SAM" id="MobiDB-lite"/>
    </source>
</evidence>
<evidence type="ECO:0000313" key="4">
    <source>
        <dbReference type="Proteomes" id="UP000178023"/>
    </source>
</evidence>
<protein>
    <submittedName>
        <fullName evidence="3">Uncharacterized protein</fullName>
    </submittedName>
</protein>
<dbReference type="Proteomes" id="UP000178023">
    <property type="component" value="Unassembled WGS sequence"/>
</dbReference>
<reference evidence="3 4" key="1">
    <citation type="journal article" date="2016" name="Nat. Commun.">
        <title>Thousands of microbial genomes shed light on interconnected biogeochemical processes in an aquifer system.</title>
        <authorList>
            <person name="Anantharaman K."/>
            <person name="Brown C.T."/>
            <person name="Hug L.A."/>
            <person name="Sharon I."/>
            <person name="Castelle C.J."/>
            <person name="Probst A.J."/>
            <person name="Thomas B.C."/>
            <person name="Singh A."/>
            <person name="Wilkins M.J."/>
            <person name="Karaoz U."/>
            <person name="Brodie E.L."/>
            <person name="Williams K.H."/>
            <person name="Hubbard S.S."/>
            <person name="Banfield J.F."/>
        </authorList>
    </citation>
    <scope>NUCLEOTIDE SEQUENCE [LARGE SCALE GENOMIC DNA]</scope>
</reference>
<proteinExistence type="predicted"/>
<comment type="caution">
    <text evidence="3">The sequence shown here is derived from an EMBL/GenBank/DDBJ whole genome shotgun (WGS) entry which is preliminary data.</text>
</comment>
<organism evidence="3 4">
    <name type="scientific">Candidatus Yanofskybacteria bacterium RIFCSPHIGHO2_01_FULL_45_42</name>
    <dbReference type="NCBI Taxonomy" id="1802671"/>
    <lineage>
        <taxon>Bacteria</taxon>
        <taxon>Candidatus Yanofskyibacteriota</taxon>
    </lineage>
</organism>
<name>A0A1F8F603_9BACT</name>
<accession>A0A1F8F603</accession>
<dbReference type="SUPFAM" id="SSF51556">
    <property type="entry name" value="Metallo-dependent hydrolases"/>
    <property type="match status" value="1"/>
</dbReference>
<dbReference type="EMBL" id="MGJL01000001">
    <property type="protein sequence ID" value="OGN08587.1"/>
    <property type="molecule type" value="Genomic_DNA"/>
</dbReference>
<dbReference type="Gene3D" id="3.20.20.140">
    <property type="entry name" value="Metal-dependent hydrolases"/>
    <property type="match status" value="1"/>
</dbReference>